<reference evidence="2" key="1">
    <citation type="submission" date="2014-09" db="EMBL/GenBank/DDBJ databases">
        <authorList>
            <person name="Sharma Rahul"/>
            <person name="Thines Marco"/>
        </authorList>
    </citation>
    <scope>NUCLEOTIDE SEQUENCE [LARGE SCALE GENOMIC DNA]</scope>
</reference>
<dbReference type="EMBL" id="CCYD01000523">
    <property type="protein sequence ID" value="CEG40698.1"/>
    <property type="molecule type" value="Genomic_DNA"/>
</dbReference>
<evidence type="ECO:0000313" key="2">
    <source>
        <dbReference type="Proteomes" id="UP000054928"/>
    </source>
</evidence>
<dbReference type="GeneID" id="36405937"/>
<dbReference type="RefSeq" id="XP_024577067.1">
    <property type="nucleotide sequence ID" value="XM_024726385.1"/>
</dbReference>
<name>A0A0P1AHJ6_PLAHL</name>
<proteinExistence type="predicted"/>
<protein>
    <submittedName>
        <fullName evidence="1">Uncharacterized protein</fullName>
    </submittedName>
</protein>
<evidence type="ECO:0000313" key="1">
    <source>
        <dbReference type="EMBL" id="CEG40698.1"/>
    </source>
</evidence>
<organism evidence="1 2">
    <name type="scientific">Plasmopara halstedii</name>
    <name type="common">Downy mildew of sunflower</name>
    <dbReference type="NCBI Taxonomy" id="4781"/>
    <lineage>
        <taxon>Eukaryota</taxon>
        <taxon>Sar</taxon>
        <taxon>Stramenopiles</taxon>
        <taxon>Oomycota</taxon>
        <taxon>Peronosporomycetes</taxon>
        <taxon>Peronosporales</taxon>
        <taxon>Peronosporaceae</taxon>
        <taxon>Plasmopara</taxon>
    </lineage>
</organism>
<dbReference type="AlphaFoldDB" id="A0A0P1AHJ6"/>
<keyword evidence="2" id="KW-1185">Reference proteome</keyword>
<dbReference type="Proteomes" id="UP000054928">
    <property type="component" value="Unassembled WGS sequence"/>
</dbReference>
<accession>A0A0P1AHJ6</accession>
<sequence>MEDDTANLGLNDDEIIALFQEAEGEENDDQENKDVEKQLVTNLEKLKSLAITASLLKVTNPTNTVVLWRIRELQKSQNDGDSPGYHQFVAGFILVQHDCLALHCLAHLQNSCL</sequence>